<dbReference type="Gene3D" id="1.10.260.40">
    <property type="entry name" value="lambda repressor-like DNA-binding domains"/>
    <property type="match status" value="1"/>
</dbReference>
<feature type="domain" description="HTH cro/C1-type" evidence="3">
    <location>
        <begin position="19"/>
        <end position="50"/>
    </location>
</feature>
<reference evidence="5" key="2">
    <citation type="journal article" date="2022" name="Front. Microbiol.">
        <title>Comparative Genomic Analysis Revealed Distinct Molecular Components and Organization of CO2-Concentrating Mechanism in Thermophilic Cyanobacteria.</title>
        <authorList>
            <person name="Tang J."/>
            <person name="Zhou H."/>
            <person name="Yao D."/>
            <person name="Riaz S."/>
            <person name="You D."/>
            <person name="Klepacz-Smolka A."/>
            <person name="Daroch M."/>
        </authorList>
    </citation>
    <scope>NUCLEOTIDE SEQUENCE [LARGE SCALE GENOMIC DNA]</scope>
    <source>
        <strain evidence="5">PCC 6715</strain>
    </source>
</reference>
<dbReference type="OrthoDB" id="422634at2"/>
<dbReference type="EMBL" id="CP018092">
    <property type="protein sequence ID" value="ATS19054.1"/>
    <property type="molecule type" value="Genomic_DNA"/>
</dbReference>
<reference evidence="4 5" key="1">
    <citation type="submission" date="2016-11" db="EMBL/GenBank/DDBJ databases">
        <title>Complete genome sequence of thermophilic cyanobacteria strain Synechococcus sp. PCC6715.</title>
        <authorList>
            <person name="Tang J."/>
            <person name="Daroch M."/>
            <person name="Liang Y."/>
            <person name="Jiang D."/>
            <person name="Shah M."/>
        </authorList>
    </citation>
    <scope>NUCLEOTIDE SEQUENCE [LARGE SCALE GENOMIC DNA]</scope>
    <source>
        <strain evidence="4 5">PCC 6715</strain>
    </source>
</reference>
<keyword evidence="2" id="KW-1133">Transmembrane helix</keyword>
<keyword evidence="2" id="KW-0472">Membrane</keyword>
<evidence type="ECO:0000256" key="2">
    <source>
        <dbReference type="SAM" id="Phobius"/>
    </source>
</evidence>
<organism evidence="4 5">
    <name type="scientific">Parathermosynechococcus lividus PCC 6715</name>
    <dbReference type="NCBI Taxonomy" id="1917166"/>
    <lineage>
        <taxon>Bacteria</taxon>
        <taxon>Bacillati</taxon>
        <taxon>Cyanobacteriota</taxon>
        <taxon>Cyanophyceae</taxon>
        <taxon>Acaryochloridales</taxon>
        <taxon>Thermosynechococcaceae</taxon>
        <taxon>Parathermosynechococcus</taxon>
    </lineage>
</organism>
<dbReference type="InterPro" id="IPR025194">
    <property type="entry name" value="RodZ-like_C"/>
</dbReference>
<dbReference type="KEGG" id="slw:BRW62_10255"/>
<dbReference type="Pfam" id="PF13464">
    <property type="entry name" value="RodZ_C"/>
    <property type="match status" value="1"/>
</dbReference>
<dbReference type="PROSITE" id="PS50943">
    <property type="entry name" value="HTH_CROC1"/>
    <property type="match status" value="1"/>
</dbReference>
<feature type="region of interest" description="Disordered" evidence="1">
    <location>
        <begin position="140"/>
        <end position="186"/>
    </location>
</feature>
<proteinExistence type="predicted"/>
<dbReference type="GO" id="GO:0003677">
    <property type="term" value="F:DNA binding"/>
    <property type="evidence" value="ECO:0007669"/>
    <property type="project" value="InterPro"/>
</dbReference>
<name>A0A2D2Q3G4_PARLV</name>
<dbReference type="SUPFAM" id="SSF47413">
    <property type="entry name" value="lambda repressor-like DNA-binding domains"/>
    <property type="match status" value="1"/>
</dbReference>
<dbReference type="CDD" id="cd00093">
    <property type="entry name" value="HTH_XRE"/>
    <property type="match status" value="1"/>
</dbReference>
<feature type="transmembrane region" description="Helical" evidence="2">
    <location>
        <begin position="113"/>
        <end position="131"/>
    </location>
</feature>
<dbReference type="PANTHER" id="PTHR34475">
    <property type="match status" value="1"/>
</dbReference>
<dbReference type="InterPro" id="IPR001387">
    <property type="entry name" value="Cro/C1-type_HTH"/>
</dbReference>
<feature type="compositionally biased region" description="Polar residues" evidence="1">
    <location>
        <begin position="148"/>
        <end position="170"/>
    </location>
</feature>
<dbReference type="PANTHER" id="PTHR34475:SF1">
    <property type="entry name" value="CYTOSKELETON PROTEIN RODZ"/>
    <property type="match status" value="1"/>
</dbReference>
<evidence type="ECO:0000313" key="5">
    <source>
        <dbReference type="Proteomes" id="UP000231057"/>
    </source>
</evidence>
<dbReference type="Pfam" id="PF13413">
    <property type="entry name" value="HTH_25"/>
    <property type="match status" value="1"/>
</dbReference>
<keyword evidence="5" id="KW-1185">Reference proteome</keyword>
<protein>
    <recommendedName>
        <fullName evidence="3">HTH cro/C1-type domain-containing protein</fullName>
    </recommendedName>
</protein>
<evidence type="ECO:0000313" key="4">
    <source>
        <dbReference type="EMBL" id="ATS19054.1"/>
    </source>
</evidence>
<accession>A0A2D2Q3G4</accession>
<evidence type="ECO:0000256" key="1">
    <source>
        <dbReference type="SAM" id="MobiDB-lite"/>
    </source>
</evidence>
<dbReference type="SMART" id="SM00530">
    <property type="entry name" value="HTH_XRE"/>
    <property type="match status" value="1"/>
</dbReference>
<sequence>MPDLTAQQAEKLTEIGTFLHEKRLELGLSLEDLAAKTLVRQSILAAIEKGALDELPEAIYTQGFIRRFADAMGLDGKSLAAHFPTMAESARPIDKPTRGVTGIGFQLRPIHLYLTYFAVVVAAVAGLAYLFRPQPQSITDVRPVPTPEATNPSPSPAHQTTSSPDPTASPNAVMATDPSLAPTPSSDVVDVKLSLSGASWLEVEADGKVVYTGILEAGTERSWQAKERLIVRTGNAGDVKVSVNNGPATPMGAVGEVTEKEYVVGQATPGSTATSTIPDASVPN</sequence>
<evidence type="ECO:0000259" key="3">
    <source>
        <dbReference type="PROSITE" id="PS50943"/>
    </source>
</evidence>
<dbReference type="InterPro" id="IPR010982">
    <property type="entry name" value="Lambda_DNA-bd_dom_sf"/>
</dbReference>
<keyword evidence="2" id="KW-0812">Transmembrane</keyword>
<dbReference type="AlphaFoldDB" id="A0A2D2Q3G4"/>
<dbReference type="InterPro" id="IPR050400">
    <property type="entry name" value="Bact_Cytoskel_RodZ"/>
</dbReference>
<gene>
    <name evidence="4" type="ORF">BRW62_10255</name>
</gene>
<dbReference type="Proteomes" id="UP000231057">
    <property type="component" value="Chromosome"/>
</dbReference>
<dbReference type="RefSeq" id="WP_099799396.1">
    <property type="nucleotide sequence ID" value="NZ_CP018092.1"/>
</dbReference>